<reference evidence="2 3" key="1">
    <citation type="submission" date="2023-12" db="EMBL/GenBank/DDBJ databases">
        <title>A high-quality genome assembly for Dillenia turbinata (Dilleniales).</title>
        <authorList>
            <person name="Chanderbali A."/>
        </authorList>
    </citation>
    <scope>NUCLEOTIDE SEQUENCE [LARGE SCALE GENOMIC DNA]</scope>
    <source>
        <strain evidence="2">LSX21</strain>
        <tissue evidence="2">Leaf</tissue>
    </source>
</reference>
<dbReference type="AlphaFoldDB" id="A0AAN8URP7"/>
<gene>
    <name evidence="2" type="ORF">RJ641_019637</name>
</gene>
<comment type="caution">
    <text evidence="2">The sequence shown here is derived from an EMBL/GenBank/DDBJ whole genome shotgun (WGS) entry which is preliminary data.</text>
</comment>
<sequence>MSILAKQTRVTRDRLEPGDHIYRYGKGSCYTHHGIYVGEEMVIHYTRTEPSGREVISTISTSSSNHNSDSNPCPKCDYKSDLHRGVVKTCLDCFLSCQNHIYLYKYGVSKSQILLGPNPGGTTVHPGPPSQVVKFASDLLKTRGFGNYNLISNNCEAFSYCCKTGVLGSGQV</sequence>
<feature type="domain" description="LRAT" evidence="1">
    <location>
        <begin position="22"/>
        <end position="171"/>
    </location>
</feature>
<dbReference type="InterPro" id="IPR007053">
    <property type="entry name" value="LRAT_dom"/>
</dbReference>
<dbReference type="Gene3D" id="3.90.1720.10">
    <property type="entry name" value="endopeptidase domain like (from Nostoc punctiforme)"/>
    <property type="match status" value="1"/>
</dbReference>
<dbReference type="Pfam" id="PF04970">
    <property type="entry name" value="LRAT"/>
    <property type="match status" value="1"/>
</dbReference>
<dbReference type="EMBL" id="JBAMMX010000024">
    <property type="protein sequence ID" value="KAK6916776.1"/>
    <property type="molecule type" value="Genomic_DNA"/>
</dbReference>
<keyword evidence="3" id="KW-1185">Reference proteome</keyword>
<dbReference type="Proteomes" id="UP001370490">
    <property type="component" value="Unassembled WGS sequence"/>
</dbReference>
<evidence type="ECO:0000313" key="2">
    <source>
        <dbReference type="EMBL" id="KAK6916776.1"/>
    </source>
</evidence>
<evidence type="ECO:0000259" key="1">
    <source>
        <dbReference type="PROSITE" id="PS51934"/>
    </source>
</evidence>
<organism evidence="2 3">
    <name type="scientific">Dillenia turbinata</name>
    <dbReference type="NCBI Taxonomy" id="194707"/>
    <lineage>
        <taxon>Eukaryota</taxon>
        <taxon>Viridiplantae</taxon>
        <taxon>Streptophyta</taxon>
        <taxon>Embryophyta</taxon>
        <taxon>Tracheophyta</taxon>
        <taxon>Spermatophyta</taxon>
        <taxon>Magnoliopsida</taxon>
        <taxon>eudicotyledons</taxon>
        <taxon>Gunneridae</taxon>
        <taxon>Pentapetalae</taxon>
        <taxon>Dilleniales</taxon>
        <taxon>Dilleniaceae</taxon>
        <taxon>Dillenia</taxon>
    </lineage>
</organism>
<dbReference type="PANTHER" id="PTHR46137">
    <property type="entry name" value="OS05G0310600 PROTEIN"/>
    <property type="match status" value="1"/>
</dbReference>
<dbReference type="PROSITE" id="PS51934">
    <property type="entry name" value="LRAT"/>
    <property type="match status" value="1"/>
</dbReference>
<evidence type="ECO:0000313" key="3">
    <source>
        <dbReference type="Proteomes" id="UP001370490"/>
    </source>
</evidence>
<dbReference type="PANTHER" id="PTHR46137:SF1">
    <property type="entry name" value="LRAT DOMAIN-CONTAINING PROTEIN"/>
    <property type="match status" value="1"/>
</dbReference>
<protein>
    <submittedName>
        <fullName evidence="2">LRAT domain</fullName>
    </submittedName>
</protein>
<accession>A0AAN8URP7</accession>
<feature type="non-terminal residue" evidence="2">
    <location>
        <position position="172"/>
    </location>
</feature>
<proteinExistence type="predicted"/>
<name>A0AAN8URP7_9MAGN</name>